<feature type="domain" description="Transposase IS701-like DDE" evidence="2">
    <location>
        <begin position="7"/>
        <end position="104"/>
    </location>
</feature>
<dbReference type="RefSeq" id="WP_344287462.1">
    <property type="nucleotide sequence ID" value="NZ_BAAAHV010000028.1"/>
</dbReference>
<reference evidence="4" key="1">
    <citation type="journal article" date="2019" name="Int. J. Syst. Evol. Microbiol.">
        <title>The Global Catalogue of Microorganisms (GCM) 10K type strain sequencing project: providing services to taxonomists for standard genome sequencing and annotation.</title>
        <authorList>
            <consortium name="The Broad Institute Genomics Platform"/>
            <consortium name="The Broad Institute Genome Sequencing Center for Infectious Disease"/>
            <person name="Wu L."/>
            <person name="Ma J."/>
        </authorList>
    </citation>
    <scope>NUCLEOTIDE SEQUENCE [LARGE SCALE GENOMIC DNA]</scope>
    <source>
        <strain evidence="4">CGMCC 4.7638</strain>
    </source>
</reference>
<comment type="caution">
    <text evidence="3">The sequence shown here is derived from an EMBL/GenBank/DDBJ whole genome shotgun (WGS) entry which is preliminary data.</text>
</comment>
<gene>
    <name evidence="3" type="ORF">ACFSUT_08235</name>
</gene>
<evidence type="ECO:0000313" key="4">
    <source>
        <dbReference type="Proteomes" id="UP001597542"/>
    </source>
</evidence>
<name>A0ABW5HUS1_9PSEU</name>
<evidence type="ECO:0000259" key="2">
    <source>
        <dbReference type="Pfam" id="PF13546"/>
    </source>
</evidence>
<dbReference type="EMBL" id="JBHUKQ010000008">
    <property type="protein sequence ID" value="MFD2480257.1"/>
    <property type="molecule type" value="Genomic_DNA"/>
</dbReference>
<evidence type="ECO:0000313" key="3">
    <source>
        <dbReference type="EMBL" id="MFD2480257.1"/>
    </source>
</evidence>
<accession>A0ABW5HUS1</accession>
<evidence type="ECO:0000256" key="1">
    <source>
        <dbReference type="SAM" id="MobiDB-lite"/>
    </source>
</evidence>
<keyword evidence="4" id="KW-1185">Reference proteome</keyword>
<protein>
    <submittedName>
        <fullName evidence="3">Transposase</fullName>
    </submittedName>
</protein>
<dbReference type="Proteomes" id="UP001597542">
    <property type="component" value="Unassembled WGS sequence"/>
</dbReference>
<dbReference type="InterPro" id="IPR038721">
    <property type="entry name" value="IS701-like_DDE_dom"/>
</dbReference>
<dbReference type="Pfam" id="PF13546">
    <property type="entry name" value="DDE_5"/>
    <property type="match status" value="1"/>
</dbReference>
<proteinExistence type="predicted"/>
<sequence>MSLRSPLHSWVKRLIATGQWCTGDPEVLVVPDADYDAPRIAHLLADLAVQILGRLRSNRVLRRPAPSPEEFARASPAGGRPPKHGGEFAFGDPASWDTEHVVTSTDTRLYGNATAQA</sequence>
<feature type="region of interest" description="Disordered" evidence="1">
    <location>
        <begin position="63"/>
        <end position="96"/>
    </location>
</feature>
<organism evidence="3 4">
    <name type="scientific">Amycolatopsis albidoflavus</name>
    <dbReference type="NCBI Taxonomy" id="102226"/>
    <lineage>
        <taxon>Bacteria</taxon>
        <taxon>Bacillati</taxon>
        <taxon>Actinomycetota</taxon>
        <taxon>Actinomycetes</taxon>
        <taxon>Pseudonocardiales</taxon>
        <taxon>Pseudonocardiaceae</taxon>
        <taxon>Amycolatopsis</taxon>
    </lineage>
</organism>